<dbReference type="Proteomes" id="UP000180175">
    <property type="component" value="Chromosome"/>
</dbReference>
<sequence length="337" mass="36173">MGLTTYMKLAMVTLLLPLLTWTNPTATSAQAKFTDYKPGDFGYANVITLAEQDIIKGYPDGSFRPNHRLNRADSAVLFQRALKLKAPTHTTSFKDVPQGLYYTSAAAATKEAGIFKGSSNGTFGPMDLLTREQMASVLVRAFQLKPVSTNTVVINDQKSISASHLIDVITLYQNDVTKGKSGNVFDPKGVVTRAEFSVFLFRAMELKKDGVDIGDPIQPGPGAPGGTPVTGVPSVSSAHLTTSTGKQITGVVNDTETATTISFDLSAEPNKATLRDGKITVTESGTMTLSNPLGGTETETLSGVGSDPAKRQKREKVHTMWTFSRFCLQVFGCVHAR</sequence>
<reference evidence="5 7" key="1">
    <citation type="submission" date="2016-10" db="EMBL/GenBank/DDBJ databases">
        <title>Draft genome sequences of four alkaliphilic bacteria belonging to the Anaerobacillus genus.</title>
        <authorList>
            <person name="Bassil N.M."/>
            <person name="Lloyd J.R."/>
        </authorList>
    </citation>
    <scope>NUCLEOTIDE SEQUENCE [LARGE SCALE GENOMIC DNA]</scope>
    <source>
        <strain evidence="5 7">NB2006</strain>
    </source>
</reference>
<evidence type="ECO:0000313" key="6">
    <source>
        <dbReference type="EMBL" id="QOY37005.1"/>
    </source>
</evidence>
<keyword evidence="1 3" id="KW-0732">Signal</keyword>
<dbReference type="PANTHER" id="PTHR43308:SF5">
    <property type="entry name" value="S-LAYER PROTEIN _ PEPTIDOGLYCAN ENDO-BETA-N-ACETYLGLUCOSAMINIDASE"/>
    <property type="match status" value="1"/>
</dbReference>
<feature type="signal peptide" evidence="3">
    <location>
        <begin position="1"/>
        <end position="31"/>
    </location>
</feature>
<evidence type="ECO:0000256" key="2">
    <source>
        <dbReference type="SAM" id="MobiDB-lite"/>
    </source>
</evidence>
<evidence type="ECO:0000313" key="5">
    <source>
        <dbReference type="EMBL" id="OIJ08998.1"/>
    </source>
</evidence>
<dbReference type="PROSITE" id="PS51272">
    <property type="entry name" value="SLH"/>
    <property type="match status" value="3"/>
</dbReference>
<evidence type="ECO:0000259" key="4">
    <source>
        <dbReference type="PROSITE" id="PS51272"/>
    </source>
</evidence>
<protein>
    <submittedName>
        <fullName evidence="6">S-layer homology domain-containing protein</fullName>
    </submittedName>
</protein>
<dbReference type="AlphaFoldDB" id="A0A1S2L926"/>
<dbReference type="EMBL" id="CP063356">
    <property type="protein sequence ID" value="QOY37005.1"/>
    <property type="molecule type" value="Genomic_DNA"/>
</dbReference>
<feature type="chain" id="PRO_5038219844" evidence="3">
    <location>
        <begin position="32"/>
        <end position="337"/>
    </location>
</feature>
<feature type="domain" description="SLH" evidence="4">
    <location>
        <begin position="154"/>
        <end position="214"/>
    </location>
</feature>
<reference evidence="6 7" key="3">
    <citation type="journal article" date="2019" name="Int. J. Syst. Evol. Microbiol.">
        <title>Anaerobacillus isosaccharinicus sp. nov., an alkaliphilic bacterium which degrades isosaccharinic acid.</title>
        <authorList>
            <person name="Bassil N.M."/>
            <person name="Lloyd J.R."/>
        </authorList>
    </citation>
    <scope>NUCLEOTIDE SEQUENCE [LARGE SCALE GENOMIC DNA]</scope>
    <source>
        <strain evidence="6 7">NB2006</strain>
    </source>
</reference>
<dbReference type="InterPro" id="IPR001119">
    <property type="entry name" value="SLH_dom"/>
</dbReference>
<dbReference type="OrthoDB" id="2753303at2"/>
<evidence type="ECO:0000256" key="3">
    <source>
        <dbReference type="SAM" id="SignalP"/>
    </source>
</evidence>
<reference evidence="6" key="4">
    <citation type="submission" date="2020-10" db="EMBL/GenBank/DDBJ databases">
        <authorList>
            <person name="Bassil N.M."/>
            <person name="Lloyd J.R."/>
        </authorList>
    </citation>
    <scope>NUCLEOTIDE SEQUENCE</scope>
    <source>
        <strain evidence="6">NB2006</strain>
    </source>
</reference>
<dbReference type="KEGG" id="aia:AWH56_004990"/>
<dbReference type="RefSeq" id="WP_071318335.1">
    <property type="nucleotide sequence ID" value="NZ_CP063356.2"/>
</dbReference>
<accession>A0A1S2L926</accession>
<dbReference type="EMBL" id="LQXD01000157">
    <property type="protein sequence ID" value="OIJ08998.1"/>
    <property type="molecule type" value="Genomic_DNA"/>
</dbReference>
<feature type="region of interest" description="Disordered" evidence="2">
    <location>
        <begin position="285"/>
        <end position="311"/>
    </location>
</feature>
<proteinExistence type="predicted"/>
<feature type="compositionally biased region" description="Polar residues" evidence="2">
    <location>
        <begin position="285"/>
        <end position="303"/>
    </location>
</feature>
<feature type="region of interest" description="Disordered" evidence="2">
    <location>
        <begin position="217"/>
        <end position="240"/>
    </location>
</feature>
<dbReference type="PANTHER" id="PTHR43308">
    <property type="entry name" value="OUTER MEMBRANE PROTEIN ALPHA-RELATED"/>
    <property type="match status" value="1"/>
</dbReference>
<evidence type="ECO:0000313" key="7">
    <source>
        <dbReference type="Proteomes" id="UP000180175"/>
    </source>
</evidence>
<dbReference type="Pfam" id="PF00395">
    <property type="entry name" value="SLH"/>
    <property type="match status" value="3"/>
</dbReference>
<organism evidence="5 7">
    <name type="scientific">Anaerobacillus isosaccharinicus</name>
    <dbReference type="NCBI Taxonomy" id="1532552"/>
    <lineage>
        <taxon>Bacteria</taxon>
        <taxon>Bacillati</taxon>
        <taxon>Bacillota</taxon>
        <taxon>Bacilli</taxon>
        <taxon>Bacillales</taxon>
        <taxon>Bacillaceae</taxon>
        <taxon>Anaerobacillus</taxon>
    </lineage>
</organism>
<feature type="domain" description="SLH" evidence="4">
    <location>
        <begin position="89"/>
        <end position="152"/>
    </location>
</feature>
<gene>
    <name evidence="6" type="ORF">AWH56_004990</name>
    <name evidence="5" type="ORF">AWH56_17950</name>
</gene>
<feature type="compositionally biased region" description="Low complexity" evidence="2">
    <location>
        <begin position="226"/>
        <end position="238"/>
    </location>
</feature>
<evidence type="ECO:0000256" key="1">
    <source>
        <dbReference type="ARBA" id="ARBA00022729"/>
    </source>
</evidence>
<feature type="domain" description="SLH" evidence="4">
    <location>
        <begin position="29"/>
        <end position="87"/>
    </location>
</feature>
<reference evidence="6 7" key="2">
    <citation type="journal article" date="2017" name="Genome Announc.">
        <title>Draft Genome Sequences of Four Alkaliphilic Bacteria Belonging to the Anaerobacillus Genus.</title>
        <authorList>
            <person name="Bassil N.M."/>
            <person name="Lloyd J.R."/>
        </authorList>
    </citation>
    <scope>NUCLEOTIDE SEQUENCE [LARGE SCALE GENOMIC DNA]</scope>
    <source>
        <strain evidence="6 7">NB2006</strain>
    </source>
</reference>
<name>A0A1S2L926_9BACI</name>
<keyword evidence="7" id="KW-1185">Reference proteome</keyword>
<dbReference type="InterPro" id="IPR051465">
    <property type="entry name" value="Cell_Envelope_Struct_Comp"/>
</dbReference>